<dbReference type="InterPro" id="IPR012337">
    <property type="entry name" value="RNaseH-like_sf"/>
</dbReference>
<sequence>MVFEDITMDFITCLPSSKGKSTIMTVVDRLSKYGHFIALSSSFTAQLVAEAFVIGIVRLHGPPRSIVTDRDPRFLHSFWQELNRLQGTTLAMSTTYHPQTDGQSEALNKCLEQYLRCFVADALTKWVVMLPWAEYWYNTAYQSSAGMTPFRVLYSRDPPTVARYILGSSASEMIEAYLVDRDEALTLLKANLACAQNWMKGLADKSRRELNYQVGEWVYVKLKPYRQNAIRLHQHPKLGRRYFGPFKILKRIRDVAYKVELPDDARIYPIFHISMLKPCMGNPVQQITPLNLNDTTNIIPETSMNLEDKVPVRDGSIVVTPQADLEDTSAATVEKHT</sequence>
<reference evidence="2 3" key="1">
    <citation type="journal article" date="2021" name="bioRxiv">
        <title>Chromosome-scale and haplotype-resolved genome assembly of a tetraploid potato cultivar.</title>
        <authorList>
            <person name="Sun H."/>
            <person name="Jiao W.-B."/>
            <person name="Krause K."/>
            <person name="Campoy J.A."/>
            <person name="Goel M."/>
            <person name="Folz-Donahue K."/>
            <person name="Kukat C."/>
            <person name="Huettel B."/>
            <person name="Schneeberger K."/>
        </authorList>
    </citation>
    <scope>NUCLEOTIDE SEQUENCE [LARGE SCALE GENOMIC DNA]</scope>
    <source>
        <strain evidence="2">SolTubOtavaFocal</strain>
        <tissue evidence="2">Leaves</tissue>
    </source>
</reference>
<protein>
    <recommendedName>
        <fullName evidence="1">Integrase catalytic domain-containing protein</fullName>
    </recommendedName>
</protein>
<dbReference type="Pfam" id="PF00665">
    <property type="entry name" value="rve"/>
    <property type="match status" value="1"/>
</dbReference>
<dbReference type="Gene3D" id="3.30.420.10">
    <property type="entry name" value="Ribonuclease H-like superfamily/Ribonuclease H"/>
    <property type="match status" value="1"/>
</dbReference>
<dbReference type="PROSITE" id="PS50994">
    <property type="entry name" value="INTEGRASE"/>
    <property type="match status" value="1"/>
</dbReference>
<dbReference type="EMBL" id="JAIVGD010000005">
    <property type="protein sequence ID" value="KAH0773833.1"/>
    <property type="molecule type" value="Genomic_DNA"/>
</dbReference>
<dbReference type="PANTHER" id="PTHR45835">
    <property type="entry name" value="YALI0A06105P"/>
    <property type="match status" value="1"/>
</dbReference>
<evidence type="ECO:0000313" key="2">
    <source>
        <dbReference type="EMBL" id="KAH0773833.1"/>
    </source>
</evidence>
<dbReference type="PANTHER" id="PTHR45835:SF90">
    <property type="entry name" value="INTEGRASE CATALYTIC DOMAIN-CONTAINING PROTEIN"/>
    <property type="match status" value="1"/>
</dbReference>
<proteinExistence type="predicted"/>
<dbReference type="InterPro" id="IPR036397">
    <property type="entry name" value="RNaseH_sf"/>
</dbReference>
<evidence type="ECO:0000259" key="1">
    <source>
        <dbReference type="PROSITE" id="PS50994"/>
    </source>
</evidence>
<accession>A0ABQ7W196</accession>
<comment type="caution">
    <text evidence="2">The sequence shown here is derived from an EMBL/GenBank/DDBJ whole genome shotgun (WGS) entry which is preliminary data.</text>
</comment>
<dbReference type="SUPFAM" id="SSF53098">
    <property type="entry name" value="Ribonuclease H-like"/>
    <property type="match status" value="1"/>
</dbReference>
<dbReference type="InterPro" id="IPR056924">
    <property type="entry name" value="SH3_Tf2-1"/>
</dbReference>
<feature type="domain" description="Integrase catalytic" evidence="1">
    <location>
        <begin position="1"/>
        <end position="157"/>
    </location>
</feature>
<dbReference type="Proteomes" id="UP000826656">
    <property type="component" value="Unassembled WGS sequence"/>
</dbReference>
<evidence type="ECO:0000313" key="3">
    <source>
        <dbReference type="Proteomes" id="UP000826656"/>
    </source>
</evidence>
<name>A0ABQ7W196_SOLTU</name>
<dbReference type="Pfam" id="PF24626">
    <property type="entry name" value="SH3_Tf2-1"/>
    <property type="match status" value="1"/>
</dbReference>
<dbReference type="InterPro" id="IPR001584">
    <property type="entry name" value="Integrase_cat-core"/>
</dbReference>
<organism evidence="2 3">
    <name type="scientific">Solanum tuberosum</name>
    <name type="common">Potato</name>
    <dbReference type="NCBI Taxonomy" id="4113"/>
    <lineage>
        <taxon>Eukaryota</taxon>
        <taxon>Viridiplantae</taxon>
        <taxon>Streptophyta</taxon>
        <taxon>Embryophyta</taxon>
        <taxon>Tracheophyta</taxon>
        <taxon>Spermatophyta</taxon>
        <taxon>Magnoliopsida</taxon>
        <taxon>eudicotyledons</taxon>
        <taxon>Gunneridae</taxon>
        <taxon>Pentapetalae</taxon>
        <taxon>asterids</taxon>
        <taxon>lamiids</taxon>
        <taxon>Solanales</taxon>
        <taxon>Solanaceae</taxon>
        <taxon>Solanoideae</taxon>
        <taxon>Solaneae</taxon>
        <taxon>Solanum</taxon>
    </lineage>
</organism>
<keyword evidence="3" id="KW-1185">Reference proteome</keyword>
<gene>
    <name evidence="2" type="ORF">KY290_010970</name>
</gene>